<dbReference type="GO" id="GO:0043039">
    <property type="term" value="P:tRNA aminoacylation"/>
    <property type="evidence" value="ECO:0007669"/>
    <property type="project" value="InterPro"/>
</dbReference>
<sequence length="369" mass="42235">MNNDHFEQLELKTTIKEEKEGYYQFEETIFYGDKGGMLADVGTINGMKVTDLKYDENEVLWHKVDGILTDPIEMKVDRETRYLNTSVQTLFHAMDGYYRRKKDKYIIAIGVQAMNQWYEVNETVDEEELKNIQAYMDKVIWDDVPVEFSYIKGKDYPDLRYQGHDFVRMVKVGEYDKQPCGTLHVNHTSEIGSAVVLGVEKTSRGTRVLCTVGPATKKRFQAEHQYLLEASRQAGVKGSELKERIEKLQTDLKEKNKSEQVWKEKVLAFELERVRTSDEKVIEIDGFTSKELASSLNSFLNNGVEKAFVSKVNGEVHVALGSGEGQAREYLKKIQESLNVRGGGSPKLVSFQCDESIEKVLNKLKEVLN</sequence>
<dbReference type="STRING" id="679192.HMPREF9013_0979"/>
<evidence type="ECO:0000313" key="5">
    <source>
        <dbReference type="Proteomes" id="UP000005017"/>
    </source>
</evidence>
<dbReference type="EMBL" id="ADFR01000002">
    <property type="protein sequence ID" value="EFC06274.1"/>
    <property type="molecule type" value="Genomic_DNA"/>
</dbReference>
<reference evidence="5" key="1">
    <citation type="submission" date="2009-12" db="EMBL/GenBank/DDBJ databases">
        <title>Sequence of Clostridiales genomosp. BVAB3 str. UPII9-5.</title>
        <authorList>
            <person name="Madupu R."/>
            <person name="Durkin A.S."/>
            <person name="Torralba M."/>
            <person name="Methe B."/>
            <person name="Sutton G.G."/>
            <person name="Strausberg R.L."/>
            <person name="Nelson K.E."/>
        </authorList>
    </citation>
    <scope>NUCLEOTIDE SEQUENCE [LARGE SCALE GENOMIC DNA]</scope>
    <source>
        <strain evidence="5">W1219</strain>
    </source>
</reference>
<evidence type="ECO:0000259" key="3">
    <source>
        <dbReference type="SMART" id="SM00863"/>
    </source>
</evidence>
<dbReference type="SUPFAM" id="SSF50447">
    <property type="entry name" value="Translation proteins"/>
    <property type="match status" value="1"/>
</dbReference>
<feature type="domain" description="Threonyl/alanyl tRNA synthetase SAD" evidence="3">
    <location>
        <begin position="167"/>
        <end position="209"/>
    </location>
</feature>
<keyword evidence="2" id="KW-0175">Coiled coil</keyword>
<evidence type="ECO:0000256" key="2">
    <source>
        <dbReference type="SAM" id="Coils"/>
    </source>
</evidence>
<name>D2MMJ8_9FIRM</name>
<dbReference type="RefSeq" id="WP_006626619.1">
    <property type="nucleotide sequence ID" value="NZ_ADFR01000002.1"/>
</dbReference>
<gene>
    <name evidence="4" type="ORF">HMPREF9013_0979</name>
</gene>
<dbReference type="InterPro" id="IPR051335">
    <property type="entry name" value="Alanyl-tRNA_Editing_Enzymes"/>
</dbReference>
<dbReference type="OrthoDB" id="9812949at2"/>
<dbReference type="Pfam" id="PF07973">
    <property type="entry name" value="tRNA_SAD"/>
    <property type="match status" value="1"/>
</dbReference>
<accession>D2MMJ8</accession>
<keyword evidence="4" id="KW-0436">Ligase</keyword>
<keyword evidence="5" id="KW-1185">Reference proteome</keyword>
<dbReference type="GO" id="GO:0005524">
    <property type="term" value="F:ATP binding"/>
    <property type="evidence" value="ECO:0007669"/>
    <property type="project" value="InterPro"/>
</dbReference>
<dbReference type="GO" id="GO:0004812">
    <property type="term" value="F:aminoacyl-tRNA ligase activity"/>
    <property type="evidence" value="ECO:0007669"/>
    <property type="project" value="InterPro"/>
</dbReference>
<evidence type="ECO:0000256" key="1">
    <source>
        <dbReference type="ARBA" id="ARBA00001947"/>
    </source>
</evidence>
<dbReference type="InterPro" id="IPR018163">
    <property type="entry name" value="Thr/Ala-tRNA-synth_IIc_edit"/>
</dbReference>
<dbReference type="Proteomes" id="UP000005017">
    <property type="component" value="Unassembled WGS sequence"/>
</dbReference>
<organism evidence="4 5">
    <name type="scientific">Bulleidia extructa W1219</name>
    <dbReference type="NCBI Taxonomy" id="679192"/>
    <lineage>
        <taxon>Bacteria</taxon>
        <taxon>Bacillati</taxon>
        <taxon>Bacillota</taxon>
        <taxon>Erysipelotrichia</taxon>
        <taxon>Erysipelotrichales</taxon>
        <taxon>Erysipelotrichaceae</taxon>
        <taxon>Bulleidia</taxon>
    </lineage>
</organism>
<protein>
    <submittedName>
        <fullName evidence="4">Threonine/alanine tRNA ligase second additional domain protein</fullName>
    </submittedName>
</protein>
<dbReference type="PANTHER" id="PTHR43462:SF2">
    <property type="entry name" value="THREONYL AND ALANYL TRNA SYNTHETASE SECOND ADDITIONAL DOMAIN-CONTAINING PROTEIN"/>
    <property type="match status" value="1"/>
</dbReference>
<dbReference type="InterPro" id="IPR012947">
    <property type="entry name" value="tRNA_SAD"/>
</dbReference>
<feature type="coiled-coil region" evidence="2">
    <location>
        <begin position="238"/>
        <end position="265"/>
    </location>
</feature>
<proteinExistence type="predicted"/>
<dbReference type="SMART" id="SM00863">
    <property type="entry name" value="tRNA_SAD"/>
    <property type="match status" value="1"/>
</dbReference>
<dbReference type="InterPro" id="IPR009000">
    <property type="entry name" value="Transl_B-barrel_sf"/>
</dbReference>
<comment type="caution">
    <text evidence="4">The sequence shown here is derived from an EMBL/GenBank/DDBJ whole genome shotgun (WGS) entry which is preliminary data.</text>
</comment>
<dbReference type="AlphaFoldDB" id="D2MMJ8"/>
<dbReference type="Gene3D" id="3.30.980.10">
    <property type="entry name" value="Threonyl-trna Synthetase, Chain A, domain 2"/>
    <property type="match status" value="1"/>
</dbReference>
<evidence type="ECO:0000313" key="4">
    <source>
        <dbReference type="EMBL" id="EFC06274.1"/>
    </source>
</evidence>
<dbReference type="PANTHER" id="PTHR43462">
    <property type="entry name" value="ALANYL-TRNA EDITING PROTEIN"/>
    <property type="match status" value="1"/>
</dbReference>
<dbReference type="eggNOG" id="COG0013">
    <property type="taxonomic scope" value="Bacteria"/>
</dbReference>
<dbReference type="Gene3D" id="2.40.30.130">
    <property type="match status" value="1"/>
</dbReference>
<comment type="cofactor">
    <cofactor evidence="1">
        <name>Zn(2+)</name>
        <dbReference type="ChEBI" id="CHEBI:29105"/>
    </cofactor>
</comment>
<dbReference type="SUPFAM" id="SSF55186">
    <property type="entry name" value="ThrRS/AlaRS common domain"/>
    <property type="match status" value="1"/>
</dbReference>